<gene>
    <name evidence="2" type="ORF">P298_15510</name>
</gene>
<protein>
    <submittedName>
        <fullName evidence="2">Hydrogenase</fullName>
    </submittedName>
</protein>
<evidence type="ECO:0000256" key="1">
    <source>
        <dbReference type="SAM" id="MobiDB-lite"/>
    </source>
</evidence>
<accession>A0A3S5YJQ4</accession>
<dbReference type="InterPro" id="IPR011009">
    <property type="entry name" value="Kinase-like_dom_sf"/>
</dbReference>
<proteinExistence type="predicted"/>
<comment type="caution">
    <text evidence="2">The sequence shown here is derived from an EMBL/GenBank/DDBJ whole genome shotgun (WGS) entry which is preliminary data.</text>
</comment>
<dbReference type="SUPFAM" id="SSF56112">
    <property type="entry name" value="Protein kinase-like (PK-like)"/>
    <property type="match status" value="1"/>
</dbReference>
<organism evidence="2">
    <name type="scientific">Salmonella enterica subsp. arizonae serovar 18:z4,z23:- str. CVM N26626</name>
    <dbReference type="NCBI Taxonomy" id="1395119"/>
    <lineage>
        <taxon>Bacteria</taxon>
        <taxon>Pseudomonadati</taxon>
        <taxon>Pseudomonadota</taxon>
        <taxon>Gammaproteobacteria</taxon>
        <taxon>Enterobacterales</taxon>
        <taxon>Enterobacteriaceae</taxon>
        <taxon>Salmonella</taxon>
    </lineage>
</organism>
<reference evidence="2" key="1">
    <citation type="submission" date="2013-09" db="EMBL/GenBank/DDBJ databases">
        <title>Salmonella enterica subsp. IIIa serovar 18:z4:z23:-.</title>
        <authorList>
            <person name="Chen Y."/>
            <person name="Li C."/>
            <person name="Mcdermott P."/>
            <person name="Zhao S."/>
        </authorList>
    </citation>
    <scope>NUCLEOTIDE SEQUENCE [LARGE SCALE GENOMIC DNA]</scope>
    <source>
        <strain evidence="2">N26626</strain>
    </source>
</reference>
<evidence type="ECO:0000313" key="2">
    <source>
        <dbReference type="EMBL" id="OLV99691.1"/>
    </source>
</evidence>
<dbReference type="EMBL" id="AWRC01000022">
    <property type="protein sequence ID" value="OLV99691.1"/>
    <property type="molecule type" value="Genomic_DNA"/>
</dbReference>
<sequence>MVVICFYALIIFQGTILMPFTFHIGDHNCRISESYLRDIIEYKREHIFSTYEKFMDFFRIIFTRRSLISDYKEIYDLLCQKKERPEIKGPFPLKQNENCTRWRPILGCVKLIDVSRPEVMDKYTVEVLAYQEDMSLLKMYYDGVLLAEAECSKRCLEFLKETMFNYNTGEITLASLENENFPLDEANGNGRYAAFEQRLIEYLSPPPGPAGDNGATAHAASLQAAETDVFDSGAIDQTDSQQVPEPEIDRFINSEHFKKNFCMADIEKNKIGSGSYGTVYLLNGEFVVKVPINGQGMKVDFTSPEHGNCHPERVSKYLNQANDDRNFSRSAIMSINGSDVTVLVSKYIQGQELDIEDEDNYNMAEELLEERGVYMHDMNVFGNILVKEGKLYFVDGDQIVQSKQSRHQRAASLATKKLEEQIMTHHKIKLKQAETEGNEEDIEYYKALIMDLDELIGVEPPAPEPARQSEPARQPELARHFKIAPPEEGTLVAKVLKDKFKK</sequence>
<name>A0A3S5YJQ4_SALER</name>
<dbReference type="Proteomes" id="UP000868500">
    <property type="component" value="Unassembled WGS sequence"/>
</dbReference>
<dbReference type="AlphaFoldDB" id="A0A3S5YJQ4"/>
<feature type="region of interest" description="Disordered" evidence="1">
    <location>
        <begin position="459"/>
        <end position="483"/>
    </location>
</feature>